<comment type="caution">
    <text evidence="3">The sequence shown here is derived from an EMBL/GenBank/DDBJ whole genome shotgun (WGS) entry which is preliminary data.</text>
</comment>
<dbReference type="InterPro" id="IPR002885">
    <property type="entry name" value="PPR_rpt"/>
</dbReference>
<name>A0A7J6URG0_THATH</name>
<organism evidence="3 4">
    <name type="scientific">Thalictrum thalictroides</name>
    <name type="common">Rue-anemone</name>
    <name type="synonym">Anemone thalictroides</name>
    <dbReference type="NCBI Taxonomy" id="46969"/>
    <lineage>
        <taxon>Eukaryota</taxon>
        <taxon>Viridiplantae</taxon>
        <taxon>Streptophyta</taxon>
        <taxon>Embryophyta</taxon>
        <taxon>Tracheophyta</taxon>
        <taxon>Spermatophyta</taxon>
        <taxon>Magnoliopsida</taxon>
        <taxon>Ranunculales</taxon>
        <taxon>Ranunculaceae</taxon>
        <taxon>Thalictroideae</taxon>
        <taxon>Thalictrum</taxon>
    </lineage>
</organism>
<dbReference type="Pfam" id="PF13041">
    <property type="entry name" value="PPR_2"/>
    <property type="match status" value="1"/>
</dbReference>
<dbReference type="EMBL" id="JABWDY010044464">
    <property type="protein sequence ID" value="KAF5175117.1"/>
    <property type="molecule type" value="Genomic_DNA"/>
</dbReference>
<accession>A0A7J6URG0</accession>
<dbReference type="AlphaFoldDB" id="A0A7J6URG0"/>
<sequence length="201" mass="22326">SERSKVVVGVEGEGSAAAKPRQRGIITKEELDKMKFKACAICGVADDHAMSLGPWYQGCPSTNVVGPKAEIVCWCCEEDVTIAHPNENIIGRARLKESIFDSIRLRLAYSLIPSYQQGRVVHGKLVKLGFCFDSFVHNALVNLYSKCGDNKAAYKLVDEVPSRNVVNWNTMIARFLACGDIRKARELFDQMPERKLSLGMC</sequence>
<dbReference type="GO" id="GO:0003723">
    <property type="term" value="F:RNA binding"/>
    <property type="evidence" value="ECO:0007669"/>
    <property type="project" value="InterPro"/>
</dbReference>
<gene>
    <name evidence="3" type="ORF">FRX31_035294</name>
</gene>
<dbReference type="InterPro" id="IPR046960">
    <property type="entry name" value="PPR_At4g14850-like_plant"/>
</dbReference>
<evidence type="ECO:0000256" key="1">
    <source>
        <dbReference type="ARBA" id="ARBA00022737"/>
    </source>
</evidence>
<dbReference type="GO" id="GO:0009451">
    <property type="term" value="P:RNA modification"/>
    <property type="evidence" value="ECO:0007669"/>
    <property type="project" value="InterPro"/>
</dbReference>
<proteinExistence type="predicted"/>
<evidence type="ECO:0000313" key="4">
    <source>
        <dbReference type="Proteomes" id="UP000554482"/>
    </source>
</evidence>
<dbReference type="OrthoDB" id="1962139at2759"/>
<feature type="repeat" description="PPR" evidence="2">
    <location>
        <begin position="164"/>
        <end position="198"/>
    </location>
</feature>
<dbReference type="NCBIfam" id="TIGR00756">
    <property type="entry name" value="PPR"/>
    <property type="match status" value="1"/>
</dbReference>
<protein>
    <submittedName>
        <fullName evidence="3">Pentatricopeptide repeat-containing protein</fullName>
    </submittedName>
</protein>
<dbReference type="InterPro" id="IPR011990">
    <property type="entry name" value="TPR-like_helical_dom_sf"/>
</dbReference>
<evidence type="ECO:0000256" key="2">
    <source>
        <dbReference type="PROSITE-ProRule" id="PRU00708"/>
    </source>
</evidence>
<keyword evidence="4" id="KW-1185">Reference proteome</keyword>
<dbReference type="Gene3D" id="1.25.40.10">
    <property type="entry name" value="Tetratricopeptide repeat domain"/>
    <property type="match status" value="1"/>
</dbReference>
<dbReference type="PROSITE" id="PS51375">
    <property type="entry name" value="PPR"/>
    <property type="match status" value="1"/>
</dbReference>
<reference evidence="3 4" key="1">
    <citation type="submission" date="2020-06" db="EMBL/GenBank/DDBJ databases">
        <title>Transcriptomic and genomic resources for Thalictrum thalictroides and T. hernandezii: Facilitating candidate gene discovery in an emerging model plant lineage.</title>
        <authorList>
            <person name="Arias T."/>
            <person name="Riano-Pachon D.M."/>
            <person name="Di Stilio V.S."/>
        </authorList>
    </citation>
    <scope>NUCLEOTIDE SEQUENCE [LARGE SCALE GENOMIC DNA]</scope>
    <source>
        <strain evidence="4">cv. WT478/WT964</strain>
        <tissue evidence="3">Leaves</tissue>
    </source>
</reference>
<evidence type="ECO:0000313" key="3">
    <source>
        <dbReference type="EMBL" id="KAF5175117.1"/>
    </source>
</evidence>
<feature type="non-terminal residue" evidence="3">
    <location>
        <position position="1"/>
    </location>
</feature>
<keyword evidence="1" id="KW-0677">Repeat</keyword>
<dbReference type="PANTHER" id="PTHR47926">
    <property type="entry name" value="PENTATRICOPEPTIDE REPEAT-CONTAINING PROTEIN"/>
    <property type="match status" value="1"/>
</dbReference>
<dbReference type="PANTHER" id="PTHR47926:SF359">
    <property type="entry name" value="PENTACOTRIPEPTIDE-REPEAT REGION OF PRORP DOMAIN-CONTAINING PROTEIN"/>
    <property type="match status" value="1"/>
</dbReference>
<dbReference type="Proteomes" id="UP000554482">
    <property type="component" value="Unassembled WGS sequence"/>
</dbReference>